<proteinExistence type="predicted"/>
<dbReference type="PANTHER" id="PTHR34319:SF7">
    <property type="entry name" value="HNH ENDONUCLEASE DOMAIN-CONTAINING PROTEIN"/>
    <property type="match status" value="1"/>
</dbReference>
<dbReference type="InterPro" id="IPR044925">
    <property type="entry name" value="His-Me_finger_sf"/>
</dbReference>
<dbReference type="RefSeq" id="WP_032641161.1">
    <property type="nucleotide sequence ID" value="NZ_CP043318.1"/>
</dbReference>
<evidence type="ECO:0000259" key="1">
    <source>
        <dbReference type="Pfam" id="PF26362"/>
    </source>
</evidence>
<keyword evidence="3" id="KW-1185">Reference proteome</keyword>
<gene>
    <name evidence="2" type="ORF">SG71_15205</name>
</gene>
<dbReference type="PANTHER" id="PTHR34319">
    <property type="entry name" value="MAJOR EXPORTED PROTEIN"/>
    <property type="match status" value="1"/>
</dbReference>
<dbReference type="InterPro" id="IPR052947">
    <property type="entry name" value="T6SS_Hcp1_domain"/>
</dbReference>
<protein>
    <recommendedName>
        <fullName evidence="1">DUF8093 domain-containing protein</fullName>
    </recommendedName>
</protein>
<accession>A0AAW3HDH1</accession>
<evidence type="ECO:0000313" key="2">
    <source>
        <dbReference type="EMBL" id="KJX34802.1"/>
    </source>
</evidence>
<dbReference type="Pfam" id="PF26362">
    <property type="entry name" value="DUF8093"/>
    <property type="match status" value="1"/>
</dbReference>
<dbReference type="GeneID" id="63142836"/>
<dbReference type="InterPro" id="IPR058406">
    <property type="entry name" value="DUF8093"/>
</dbReference>
<dbReference type="CDD" id="cd00085">
    <property type="entry name" value="HNHc"/>
    <property type="match status" value="1"/>
</dbReference>
<comment type="caution">
    <text evidence="2">The sequence shown here is derived from an EMBL/GenBank/DDBJ whole genome shotgun (WGS) entry which is preliminary data.</text>
</comment>
<sequence length="381" mass="44207">MYDFRLIMVWDAARELNPEDFQYILRPELAFERARIYYDLDSDNYSYFSLQQMPNRKNGFINPLSAKYDRKCNDMYDGAYDHTQHNIDIGWFIGIDESEQWDYFKHPFYFDENGDLVYDCFMEHWHSWFEMEVREAYEKCLNDHPGRKPAPTQKIHYSDAPIQYAQSPKTINSKAAGRLLASGGVYNGNIEGFRKTAEQLGGEAVQGYDQVLNEQTAGTAIAVASILLSKRPIELGDVQDITKFVGKVRGDSVLLQNVEVTQINYVKRTTEETIILRKEFNSTVKKSFLKDLSNTPEAMNKFSPEMLERMTIGRNPDGWQVHHKLPLDDSGTNSFHNLILMKNDPYHQALTNYQFNMTRDMIVGESRIVPWVKPQGIIYPK</sequence>
<dbReference type="InterPro" id="IPR003615">
    <property type="entry name" value="HNH_nuc"/>
</dbReference>
<evidence type="ECO:0000313" key="3">
    <source>
        <dbReference type="Proteomes" id="UP000033354"/>
    </source>
</evidence>
<name>A0AAW3HDH1_9ENTR</name>
<dbReference type="SUPFAM" id="SSF54060">
    <property type="entry name" value="His-Me finger endonucleases"/>
    <property type="match status" value="1"/>
</dbReference>
<feature type="domain" description="DUF8093" evidence="1">
    <location>
        <begin position="14"/>
        <end position="153"/>
    </location>
</feature>
<dbReference type="Proteomes" id="UP000033354">
    <property type="component" value="Unassembled WGS sequence"/>
</dbReference>
<organism evidence="2 3">
    <name type="scientific">Enterobacter chengduensis</name>
    <dbReference type="NCBI Taxonomy" id="2494701"/>
    <lineage>
        <taxon>Bacteria</taxon>
        <taxon>Pseudomonadati</taxon>
        <taxon>Pseudomonadota</taxon>
        <taxon>Gammaproteobacteria</taxon>
        <taxon>Enterobacterales</taxon>
        <taxon>Enterobacteriaceae</taxon>
        <taxon>Enterobacter</taxon>
        <taxon>Enterobacter cloacae complex</taxon>
    </lineage>
</organism>
<dbReference type="AlphaFoldDB" id="A0AAW3HDH1"/>
<dbReference type="EMBL" id="JZKT01000024">
    <property type="protein sequence ID" value="KJX34802.1"/>
    <property type="molecule type" value="Genomic_DNA"/>
</dbReference>
<reference evidence="2 3" key="1">
    <citation type="submission" date="2015-02" db="EMBL/GenBank/DDBJ databases">
        <authorList>
            <person name="Adams M."/>
            <person name="Sutton G."/>
            <person name="Nelson K."/>
            <person name="Bonomo R."/>
            <person name="McCorrison J."/>
            <person name="Sanka R."/>
            <person name="Brinkac L."/>
            <person name="Nierman W."/>
        </authorList>
    </citation>
    <scope>NUCLEOTIDE SEQUENCE [LARGE SCALE GENOMIC DNA]</scope>
    <source>
        <strain evidence="2 3">CIDEIMsCOL9</strain>
    </source>
</reference>